<dbReference type="Gene3D" id="3.40.50.1470">
    <property type="entry name" value="Peptidyl-tRNA hydrolase"/>
    <property type="match status" value="1"/>
</dbReference>
<dbReference type="NCBIfam" id="TIGR00447">
    <property type="entry name" value="pth"/>
    <property type="match status" value="1"/>
</dbReference>
<evidence type="ECO:0000256" key="2">
    <source>
        <dbReference type="ARBA" id="ARBA00022555"/>
    </source>
</evidence>
<dbReference type="HAMAP" id="MF_00083">
    <property type="entry name" value="Pept_tRNA_hydro_bact"/>
    <property type="match status" value="1"/>
</dbReference>
<keyword evidence="8" id="KW-0963">Cytoplasm</keyword>
<comment type="caution">
    <text evidence="8">Lacks conserved residue(s) required for the propagation of feature annotation.</text>
</comment>
<dbReference type="AlphaFoldDB" id="A0A1H7A3R9"/>
<dbReference type="InterPro" id="IPR018171">
    <property type="entry name" value="Pept_tRNA_hydro_CS"/>
</dbReference>
<dbReference type="InterPro" id="IPR036416">
    <property type="entry name" value="Pept_tRNA_hydro_sf"/>
</dbReference>
<comment type="similarity">
    <text evidence="5 8 10">Belongs to the PTH family.</text>
</comment>
<dbReference type="GO" id="GO:0006515">
    <property type="term" value="P:protein quality control for misfolded or incompletely synthesized proteins"/>
    <property type="evidence" value="ECO:0007669"/>
    <property type="project" value="UniProtKB-UniRule"/>
</dbReference>
<feature type="site" description="Stabilizes the basic form of H active site to accept a proton" evidence="8">
    <location>
        <position position="91"/>
    </location>
</feature>
<evidence type="ECO:0000256" key="6">
    <source>
        <dbReference type="ARBA" id="ARBA00048707"/>
    </source>
</evidence>
<name>A0A1H7A3R9_9FIRM</name>
<evidence type="ECO:0000256" key="3">
    <source>
        <dbReference type="ARBA" id="ARBA00022801"/>
    </source>
</evidence>
<evidence type="ECO:0000256" key="10">
    <source>
        <dbReference type="RuleBase" id="RU004320"/>
    </source>
</evidence>
<dbReference type="RefSeq" id="WP_091831743.1">
    <property type="nucleotide sequence ID" value="NZ_FNZK01000010.1"/>
</dbReference>
<dbReference type="EC" id="3.1.1.29" evidence="1 8"/>
<evidence type="ECO:0000313" key="12">
    <source>
        <dbReference type="EMBL" id="SEJ56672.1"/>
    </source>
</evidence>
<evidence type="ECO:0000256" key="4">
    <source>
        <dbReference type="ARBA" id="ARBA00022884"/>
    </source>
</evidence>
<evidence type="ECO:0000313" key="13">
    <source>
        <dbReference type="Proteomes" id="UP000199662"/>
    </source>
</evidence>
<feature type="binding site" evidence="8">
    <location>
        <position position="64"/>
    </location>
    <ligand>
        <name>tRNA</name>
        <dbReference type="ChEBI" id="CHEBI:17843"/>
    </ligand>
</feature>
<keyword evidence="4 8" id="KW-0694">RNA-binding</keyword>
<comment type="catalytic activity">
    <reaction evidence="6 8 9">
        <text>an N-acyl-L-alpha-aminoacyl-tRNA + H2O = an N-acyl-L-amino acid + a tRNA + H(+)</text>
        <dbReference type="Rhea" id="RHEA:54448"/>
        <dbReference type="Rhea" id="RHEA-COMP:10123"/>
        <dbReference type="Rhea" id="RHEA-COMP:13883"/>
        <dbReference type="ChEBI" id="CHEBI:15377"/>
        <dbReference type="ChEBI" id="CHEBI:15378"/>
        <dbReference type="ChEBI" id="CHEBI:59874"/>
        <dbReference type="ChEBI" id="CHEBI:78442"/>
        <dbReference type="ChEBI" id="CHEBI:138191"/>
        <dbReference type="EC" id="3.1.1.29"/>
    </reaction>
</comment>
<keyword evidence="2 8" id="KW-0820">tRNA-binding</keyword>
<dbReference type="PROSITE" id="PS01195">
    <property type="entry name" value="PEPT_TRNA_HYDROL_1"/>
    <property type="match status" value="1"/>
</dbReference>
<keyword evidence="3 8" id="KW-0378">Hydrolase</keyword>
<reference evidence="12 13" key="1">
    <citation type="submission" date="2016-10" db="EMBL/GenBank/DDBJ databases">
        <authorList>
            <person name="de Groot N.N."/>
        </authorList>
    </citation>
    <scope>NUCLEOTIDE SEQUENCE [LARGE SCALE GENOMIC DNA]</scope>
    <source>
        <strain evidence="12 13">DSM 2179</strain>
    </source>
</reference>
<dbReference type="GO" id="GO:0000049">
    <property type="term" value="F:tRNA binding"/>
    <property type="evidence" value="ECO:0007669"/>
    <property type="project" value="UniProtKB-UniRule"/>
</dbReference>
<feature type="binding site" evidence="8">
    <location>
        <position position="66"/>
    </location>
    <ligand>
        <name>tRNA</name>
        <dbReference type="ChEBI" id="CHEBI:17843"/>
    </ligand>
</feature>
<dbReference type="GO" id="GO:0004045">
    <property type="term" value="F:peptidyl-tRNA hydrolase activity"/>
    <property type="evidence" value="ECO:0007669"/>
    <property type="project" value="UniProtKB-UniRule"/>
</dbReference>
<dbReference type="STRING" id="84035.SAMN05660742_110117"/>
<gene>
    <name evidence="8" type="primary">pth</name>
    <name evidence="12" type="ORF">SAMN05660742_110117</name>
</gene>
<comment type="function">
    <text evidence="8">Hydrolyzes ribosome-free peptidyl-tRNAs (with 1 or more amino acids incorporated), which drop off the ribosome during protein synthesis, or as a result of ribosome stalling.</text>
</comment>
<proteinExistence type="inferred from homology"/>
<dbReference type="SUPFAM" id="SSF53178">
    <property type="entry name" value="Peptidyl-tRNA hydrolase-like"/>
    <property type="match status" value="1"/>
</dbReference>
<dbReference type="Pfam" id="PF01195">
    <property type="entry name" value="Pept_tRNA_hydro"/>
    <property type="match status" value="1"/>
</dbReference>
<dbReference type="GO" id="GO:0005737">
    <property type="term" value="C:cytoplasm"/>
    <property type="evidence" value="ECO:0007669"/>
    <property type="project" value="UniProtKB-SubCell"/>
</dbReference>
<comment type="subunit">
    <text evidence="8">Monomer.</text>
</comment>
<organism evidence="12 13">
    <name type="scientific">Propionispira arboris</name>
    <dbReference type="NCBI Taxonomy" id="84035"/>
    <lineage>
        <taxon>Bacteria</taxon>
        <taxon>Bacillati</taxon>
        <taxon>Bacillota</taxon>
        <taxon>Negativicutes</taxon>
        <taxon>Selenomonadales</taxon>
        <taxon>Selenomonadaceae</taxon>
        <taxon>Propionispira</taxon>
    </lineage>
</organism>
<sequence>MKVIVGLGNPGNEYNQTRHNVGFMLIDALAKHLNITIWKDKFSAKIAEGHIGSEKILLVKPQTFMNLSGNAVQPLLNWYKLGVEDLVVAHDDMDIEIGTMRIRRKGSSGGHRGIESILVNIGDENFARIRIGVGRPLPGWTVVNHVLAKFAGDDCVKIKEVIQSLLPAIECIVKEDVDKAMNKFNPKKVKKQKMPKQETTTVQTGPETLEGTGEKL</sequence>
<dbReference type="PANTHER" id="PTHR17224:SF1">
    <property type="entry name" value="PEPTIDYL-TRNA HYDROLASE"/>
    <property type="match status" value="1"/>
</dbReference>
<feature type="site" description="Discriminates between blocked and unblocked aminoacyl-tRNA" evidence="8">
    <location>
        <position position="9"/>
    </location>
</feature>
<comment type="function">
    <text evidence="8">Catalyzes the release of premature peptidyl moieties from peptidyl-tRNA molecules trapped in stalled 50S ribosomal subunits, and thus maintains levels of free tRNAs and 50S ribosomes.</text>
</comment>
<feature type="active site" description="Proton acceptor" evidence="8">
    <location>
        <position position="19"/>
    </location>
</feature>
<protein>
    <recommendedName>
        <fullName evidence="7 8">Peptidyl-tRNA hydrolase</fullName>
        <shortName evidence="8">Pth</shortName>
        <ecNumber evidence="1 8">3.1.1.29</ecNumber>
    </recommendedName>
</protein>
<comment type="subcellular location">
    <subcellularLocation>
        <location evidence="8">Cytoplasm</location>
    </subcellularLocation>
</comment>
<evidence type="ECO:0000256" key="9">
    <source>
        <dbReference type="RuleBase" id="RU000673"/>
    </source>
</evidence>
<dbReference type="Proteomes" id="UP000199662">
    <property type="component" value="Unassembled WGS sequence"/>
</dbReference>
<dbReference type="InterPro" id="IPR001328">
    <property type="entry name" value="Pept_tRNA_hydro"/>
</dbReference>
<evidence type="ECO:0000256" key="8">
    <source>
        <dbReference type="HAMAP-Rule" id="MF_00083"/>
    </source>
</evidence>
<dbReference type="CDD" id="cd00462">
    <property type="entry name" value="PTH"/>
    <property type="match status" value="1"/>
</dbReference>
<evidence type="ECO:0000256" key="5">
    <source>
        <dbReference type="ARBA" id="ARBA00038063"/>
    </source>
</evidence>
<evidence type="ECO:0000256" key="11">
    <source>
        <dbReference type="SAM" id="MobiDB-lite"/>
    </source>
</evidence>
<feature type="region of interest" description="Disordered" evidence="11">
    <location>
        <begin position="186"/>
        <end position="216"/>
    </location>
</feature>
<dbReference type="FunFam" id="3.40.50.1470:FF:000001">
    <property type="entry name" value="Peptidyl-tRNA hydrolase"/>
    <property type="match status" value="1"/>
</dbReference>
<dbReference type="GO" id="GO:0072344">
    <property type="term" value="P:rescue of stalled ribosome"/>
    <property type="evidence" value="ECO:0007669"/>
    <property type="project" value="UniProtKB-UniRule"/>
</dbReference>
<accession>A0A1H7A3R9</accession>
<evidence type="ECO:0000256" key="7">
    <source>
        <dbReference type="ARBA" id="ARBA00050038"/>
    </source>
</evidence>
<keyword evidence="13" id="KW-1185">Reference proteome</keyword>
<dbReference type="PANTHER" id="PTHR17224">
    <property type="entry name" value="PEPTIDYL-TRNA HYDROLASE"/>
    <property type="match status" value="1"/>
</dbReference>
<feature type="binding site" evidence="8">
    <location>
        <position position="14"/>
    </location>
    <ligand>
        <name>tRNA</name>
        <dbReference type="ChEBI" id="CHEBI:17843"/>
    </ligand>
</feature>
<dbReference type="EMBL" id="FNZK01000010">
    <property type="protein sequence ID" value="SEJ56672.1"/>
    <property type="molecule type" value="Genomic_DNA"/>
</dbReference>
<evidence type="ECO:0000256" key="1">
    <source>
        <dbReference type="ARBA" id="ARBA00013260"/>
    </source>
</evidence>